<keyword evidence="2" id="KW-1185">Reference proteome</keyword>
<proteinExistence type="predicted"/>
<organism evidence="1 2">
    <name type="scientific">Rhodococcus phage Mbo4</name>
    <dbReference type="NCBI Taxonomy" id="2936912"/>
    <lineage>
        <taxon>Viruses</taxon>
        <taxon>Duplodnaviria</taxon>
        <taxon>Heunggongvirae</taxon>
        <taxon>Uroviricota</taxon>
        <taxon>Caudoviricetes</taxon>
        <taxon>Mboquatrovirus</taxon>
        <taxon>Mboquatrovirus Mbo4</taxon>
    </lineage>
</organism>
<sequence>MFTCTNDDLNLRLSWSQVRILPGAHTAQVGISQRGRPPADSDLRPRFRSNGCSHLCLFVSTKVESKWRVRPTFHFVRKSGLSGLIPA</sequence>
<accession>A0A9E7IH32</accession>
<name>A0A9E7IH32_9CAUD</name>
<evidence type="ECO:0000313" key="1">
    <source>
        <dbReference type="EMBL" id="URG17520.1"/>
    </source>
</evidence>
<dbReference type="Proteomes" id="UP001057085">
    <property type="component" value="Segment"/>
</dbReference>
<protein>
    <submittedName>
        <fullName evidence="1">Uncharacterized protein</fullName>
    </submittedName>
</protein>
<evidence type="ECO:0000313" key="2">
    <source>
        <dbReference type="Proteomes" id="UP001057085"/>
    </source>
</evidence>
<gene>
    <name evidence="1" type="ORF">Mbo4_030</name>
</gene>
<dbReference type="EMBL" id="ON191532">
    <property type="protein sequence ID" value="URG17520.1"/>
    <property type="molecule type" value="Genomic_DNA"/>
</dbReference>
<reference evidence="1" key="1">
    <citation type="submission" date="2022-04" db="EMBL/GenBank/DDBJ databases">
        <authorList>
            <person name="Hwangbo M."/>
            <person name="Wang B."/>
            <person name="Yang S.-H."/>
            <person name="Gill J.J."/>
            <person name="Chu K.-H."/>
            <person name="Young R."/>
        </authorList>
    </citation>
    <scope>NUCLEOTIDE SEQUENCE</scope>
</reference>